<dbReference type="Gene3D" id="3.40.640.10">
    <property type="entry name" value="Type I PLP-dependent aspartate aminotransferase-like (Major domain)"/>
    <property type="match status" value="1"/>
</dbReference>
<name>A0ABU8T6F1_9PSEU</name>
<proteinExistence type="predicted"/>
<dbReference type="EMBL" id="JBBJUP010000006">
    <property type="protein sequence ID" value="MEJ8279126.1"/>
    <property type="molecule type" value="Genomic_DNA"/>
</dbReference>
<dbReference type="Proteomes" id="UP001364211">
    <property type="component" value="Unassembled WGS sequence"/>
</dbReference>
<gene>
    <name evidence="2" type="ORF">WJX68_09310</name>
</gene>
<evidence type="ECO:0000313" key="2">
    <source>
        <dbReference type="EMBL" id="MEJ8279126.1"/>
    </source>
</evidence>
<dbReference type="InterPro" id="IPR015422">
    <property type="entry name" value="PyrdxlP-dep_Trfase_small"/>
</dbReference>
<keyword evidence="2" id="KW-0808">Transferase</keyword>
<dbReference type="InterPro" id="IPR015421">
    <property type="entry name" value="PyrdxlP-dep_Trfase_major"/>
</dbReference>
<evidence type="ECO:0000256" key="1">
    <source>
        <dbReference type="SAM" id="MobiDB-lite"/>
    </source>
</evidence>
<keyword evidence="3" id="KW-1185">Reference proteome</keyword>
<organism evidence="2 3">
    <name type="scientific">Pseudonocardia spirodelae</name>
    <dbReference type="NCBI Taxonomy" id="3133431"/>
    <lineage>
        <taxon>Bacteria</taxon>
        <taxon>Bacillati</taxon>
        <taxon>Actinomycetota</taxon>
        <taxon>Actinomycetes</taxon>
        <taxon>Pseudonocardiales</taxon>
        <taxon>Pseudonocardiaceae</taxon>
        <taxon>Pseudonocardia</taxon>
    </lineage>
</organism>
<sequence>MDETVTFAEWSLPRRPGYLNTASIGIPPLRASAVVADAVARWAAGLGSPRDFDDDVEAARAAFAALAGVPAADVAQGSTASGLIGPLAASVPDGTRVLVAAGEFSSVTRPFALQGHRGVRVTEAPLSELAERAGEHDLVAVSVVQSADGRLADLDGLFAARARSGVRLLLDVTQAAGWLPLRLDGADAVVGAGYKWLLAPRGAAWLARRPSWVDGPPGAGGWPEVVPHGAGWYGTVDRWTGGLYTPDAPARPGPPGGEESPVWFAHAGAAVTLPWLASLDPGLVHAHCTGLADALRERLGMAPAGSAIVSVRTEDAARRLAAAGITAAVRDGAARLSFHLSTTLDDVEAAAAALRPAGQPRPGNTGTTGDRSVTPRQ</sequence>
<feature type="compositionally biased region" description="Polar residues" evidence="1">
    <location>
        <begin position="362"/>
        <end position="377"/>
    </location>
</feature>
<dbReference type="RefSeq" id="WP_340288136.1">
    <property type="nucleotide sequence ID" value="NZ_JBBJUP010000006.1"/>
</dbReference>
<protein>
    <submittedName>
        <fullName evidence="2">Aminotransferase</fullName>
    </submittedName>
</protein>
<feature type="region of interest" description="Disordered" evidence="1">
    <location>
        <begin position="353"/>
        <end position="377"/>
    </location>
</feature>
<dbReference type="SUPFAM" id="SSF53383">
    <property type="entry name" value="PLP-dependent transferases"/>
    <property type="match status" value="1"/>
</dbReference>
<keyword evidence="2" id="KW-0032">Aminotransferase</keyword>
<dbReference type="PANTHER" id="PTHR43586">
    <property type="entry name" value="CYSTEINE DESULFURASE"/>
    <property type="match status" value="1"/>
</dbReference>
<dbReference type="GO" id="GO:0008483">
    <property type="term" value="F:transaminase activity"/>
    <property type="evidence" value="ECO:0007669"/>
    <property type="project" value="UniProtKB-KW"/>
</dbReference>
<dbReference type="Gene3D" id="3.90.1150.10">
    <property type="entry name" value="Aspartate Aminotransferase, domain 1"/>
    <property type="match status" value="1"/>
</dbReference>
<dbReference type="InterPro" id="IPR015424">
    <property type="entry name" value="PyrdxlP-dep_Trfase"/>
</dbReference>
<accession>A0ABU8T6F1</accession>
<dbReference type="PANTHER" id="PTHR43586:SF21">
    <property type="entry name" value="PYRIDOXAL PHOSPHATE (PLP)-DEPENDENT ASPARTATE AMINOTRANSFERASE SUPERFAMILY"/>
    <property type="match status" value="1"/>
</dbReference>
<evidence type="ECO:0000313" key="3">
    <source>
        <dbReference type="Proteomes" id="UP001364211"/>
    </source>
</evidence>
<reference evidence="2 3" key="1">
    <citation type="submission" date="2024-03" db="EMBL/GenBank/DDBJ databases">
        <title>Draft genome sequence of Pseudonocardia sp. DW16-2.</title>
        <authorList>
            <person name="Duangmal K."/>
        </authorList>
    </citation>
    <scope>NUCLEOTIDE SEQUENCE [LARGE SCALE GENOMIC DNA]</scope>
    <source>
        <strain evidence="2 3">DW16-2</strain>
    </source>
</reference>
<comment type="caution">
    <text evidence="2">The sequence shown here is derived from an EMBL/GenBank/DDBJ whole genome shotgun (WGS) entry which is preliminary data.</text>
</comment>